<dbReference type="SUPFAM" id="SSF53850">
    <property type="entry name" value="Periplasmic binding protein-like II"/>
    <property type="match status" value="1"/>
</dbReference>
<name>A0A5J6QM02_9GAMM</name>
<evidence type="ECO:0000313" key="7">
    <source>
        <dbReference type="Proteomes" id="UP000327179"/>
    </source>
</evidence>
<protein>
    <submittedName>
        <fullName evidence="6">LysR family transcriptional regulator</fullName>
    </submittedName>
</protein>
<gene>
    <name evidence="6" type="ORF">FXN65_15910</name>
</gene>
<dbReference type="EMBL" id="CP043311">
    <property type="protein sequence ID" value="QEY63470.1"/>
    <property type="molecule type" value="Genomic_DNA"/>
</dbReference>
<proteinExistence type="inferred from homology"/>
<reference evidence="6 7" key="1">
    <citation type="submission" date="2019-08" db="EMBL/GenBank/DDBJ databases">
        <title>Whole-genome Sequencing of e-waste polymer degrading bacterium Pseudomonas sp. strain PE08.</title>
        <authorList>
            <person name="Kirdat K."/>
            <person name="Debbarma P."/>
            <person name="Narawade N."/>
            <person name="Suyal D."/>
            <person name="Thorat V."/>
            <person name="Shouche Y."/>
            <person name="Goel R."/>
            <person name="Yadav A."/>
        </authorList>
    </citation>
    <scope>NUCLEOTIDE SEQUENCE [LARGE SCALE GENOMIC DNA]</scope>
    <source>
        <strain evidence="6 7">PE08</strain>
    </source>
</reference>
<keyword evidence="7" id="KW-1185">Reference proteome</keyword>
<dbReference type="Pfam" id="PF03466">
    <property type="entry name" value="LysR_substrate"/>
    <property type="match status" value="1"/>
</dbReference>
<dbReference type="RefSeq" id="WP_151134111.1">
    <property type="nucleotide sequence ID" value="NZ_CP043311.1"/>
</dbReference>
<dbReference type="Pfam" id="PF00126">
    <property type="entry name" value="HTH_1"/>
    <property type="match status" value="1"/>
</dbReference>
<dbReference type="InterPro" id="IPR036390">
    <property type="entry name" value="WH_DNA-bd_sf"/>
</dbReference>
<comment type="similarity">
    <text evidence="1">Belongs to the LysR transcriptional regulatory family.</text>
</comment>
<evidence type="ECO:0000256" key="4">
    <source>
        <dbReference type="ARBA" id="ARBA00023163"/>
    </source>
</evidence>
<dbReference type="InterPro" id="IPR005119">
    <property type="entry name" value="LysR_subst-bd"/>
</dbReference>
<dbReference type="SUPFAM" id="SSF46785">
    <property type="entry name" value="Winged helix' DNA-binding domain"/>
    <property type="match status" value="1"/>
</dbReference>
<dbReference type="CDD" id="cd08422">
    <property type="entry name" value="PBP2_CrgA_like"/>
    <property type="match status" value="1"/>
</dbReference>
<dbReference type="AlphaFoldDB" id="A0A5J6QM02"/>
<dbReference type="GO" id="GO:0003700">
    <property type="term" value="F:DNA-binding transcription factor activity"/>
    <property type="evidence" value="ECO:0007669"/>
    <property type="project" value="InterPro"/>
</dbReference>
<dbReference type="PROSITE" id="PS50931">
    <property type="entry name" value="HTH_LYSR"/>
    <property type="match status" value="1"/>
</dbReference>
<dbReference type="FunFam" id="1.10.10.10:FF:000001">
    <property type="entry name" value="LysR family transcriptional regulator"/>
    <property type="match status" value="1"/>
</dbReference>
<accession>A0A5J6QM02</accession>
<evidence type="ECO:0000259" key="5">
    <source>
        <dbReference type="PROSITE" id="PS50931"/>
    </source>
</evidence>
<dbReference type="FunFam" id="3.40.190.290:FF:000001">
    <property type="entry name" value="Transcriptional regulator, LysR family"/>
    <property type="match status" value="1"/>
</dbReference>
<feature type="domain" description="HTH lysR-type" evidence="5">
    <location>
        <begin position="1"/>
        <end position="59"/>
    </location>
</feature>
<organism evidence="6 7">
    <name type="scientific">Metapseudomonas lalkuanensis</name>
    <dbReference type="NCBI Taxonomy" id="2604832"/>
    <lineage>
        <taxon>Bacteria</taxon>
        <taxon>Pseudomonadati</taxon>
        <taxon>Pseudomonadota</taxon>
        <taxon>Gammaproteobacteria</taxon>
        <taxon>Pseudomonadales</taxon>
        <taxon>Pseudomonadaceae</taxon>
        <taxon>Metapseudomonas</taxon>
    </lineage>
</organism>
<dbReference type="KEGG" id="plal:FXN65_15910"/>
<dbReference type="Gene3D" id="3.40.190.290">
    <property type="match status" value="1"/>
</dbReference>
<evidence type="ECO:0000313" key="6">
    <source>
        <dbReference type="EMBL" id="QEY63470.1"/>
    </source>
</evidence>
<keyword evidence="3" id="KW-0238">DNA-binding</keyword>
<evidence type="ECO:0000256" key="1">
    <source>
        <dbReference type="ARBA" id="ARBA00009437"/>
    </source>
</evidence>
<evidence type="ECO:0000256" key="2">
    <source>
        <dbReference type="ARBA" id="ARBA00023015"/>
    </source>
</evidence>
<dbReference type="InterPro" id="IPR036388">
    <property type="entry name" value="WH-like_DNA-bd_sf"/>
</dbReference>
<keyword evidence="2" id="KW-0805">Transcription regulation</keyword>
<sequence>MNLFEDMRVFVVVVEAGGFSAAAQRLNIAKSVVSRRMSALERHLECRLFNRTTRRLSLTETGLDYFERTQRILRDLAEAEEATRSLQSELRGRLRLAAPMSFGLKYLSPALNEFMLAHPGLEVELDLNDRYVDLVNEGYDLTLRIGRLPDSTLVARELGPCPHAVCASPGYLAEHGTPQVPDDLREHQCLGYKNRANSSQWQFLMGREWRSVAVRPRLIANNGEVLVQAAMDGLGLVSLPRFLLEENLASGRLVEVLQDFPLPASQIYAVCPPGRRLPAKVRAFIDFLVQRFSR</sequence>
<keyword evidence="4" id="KW-0804">Transcription</keyword>
<evidence type="ECO:0000256" key="3">
    <source>
        <dbReference type="ARBA" id="ARBA00023125"/>
    </source>
</evidence>
<dbReference type="PANTHER" id="PTHR30537:SF5">
    <property type="entry name" value="HTH-TYPE TRANSCRIPTIONAL ACTIVATOR TTDR-RELATED"/>
    <property type="match status" value="1"/>
</dbReference>
<dbReference type="PANTHER" id="PTHR30537">
    <property type="entry name" value="HTH-TYPE TRANSCRIPTIONAL REGULATOR"/>
    <property type="match status" value="1"/>
</dbReference>
<dbReference type="Gene3D" id="1.10.10.10">
    <property type="entry name" value="Winged helix-like DNA-binding domain superfamily/Winged helix DNA-binding domain"/>
    <property type="match status" value="1"/>
</dbReference>
<dbReference type="InterPro" id="IPR000847">
    <property type="entry name" value="LysR_HTH_N"/>
</dbReference>
<dbReference type="Proteomes" id="UP000327179">
    <property type="component" value="Chromosome"/>
</dbReference>
<dbReference type="GO" id="GO:0006351">
    <property type="term" value="P:DNA-templated transcription"/>
    <property type="evidence" value="ECO:0007669"/>
    <property type="project" value="TreeGrafter"/>
</dbReference>
<dbReference type="GO" id="GO:0043565">
    <property type="term" value="F:sequence-specific DNA binding"/>
    <property type="evidence" value="ECO:0007669"/>
    <property type="project" value="TreeGrafter"/>
</dbReference>
<dbReference type="InterPro" id="IPR058163">
    <property type="entry name" value="LysR-type_TF_proteobact-type"/>
</dbReference>